<evidence type="ECO:0000256" key="6">
    <source>
        <dbReference type="ARBA" id="ARBA00023136"/>
    </source>
</evidence>
<accession>A0A2P1PA76</accession>
<evidence type="ECO:0000256" key="2">
    <source>
        <dbReference type="ARBA" id="ARBA00022448"/>
    </source>
</evidence>
<feature type="transmembrane region" description="Helical" evidence="7">
    <location>
        <begin position="397"/>
        <end position="416"/>
    </location>
</feature>
<name>A0A2P1PA76_9RICK</name>
<feature type="transmembrane region" description="Helical" evidence="7">
    <location>
        <begin position="288"/>
        <end position="310"/>
    </location>
</feature>
<dbReference type="Pfam" id="PF00501">
    <property type="entry name" value="AMP-binding"/>
    <property type="match status" value="1"/>
</dbReference>
<feature type="transmembrane region" description="Helical" evidence="7">
    <location>
        <begin position="170"/>
        <end position="190"/>
    </location>
</feature>
<dbReference type="GO" id="GO:0022857">
    <property type="term" value="F:transmembrane transporter activity"/>
    <property type="evidence" value="ECO:0007669"/>
    <property type="project" value="InterPro"/>
</dbReference>
<protein>
    <submittedName>
        <fullName evidence="9">Acylglycerophosphoethanolamine acyltransferase</fullName>
    </submittedName>
</protein>
<dbReference type="InterPro" id="IPR011701">
    <property type="entry name" value="MFS"/>
</dbReference>
<dbReference type="Proteomes" id="UP000241762">
    <property type="component" value="Chromosome"/>
</dbReference>
<dbReference type="KEGG" id="ptc:phytr_12440"/>
<proteinExistence type="predicted"/>
<evidence type="ECO:0000256" key="1">
    <source>
        <dbReference type="ARBA" id="ARBA00004429"/>
    </source>
</evidence>
<comment type="subcellular location">
    <subcellularLocation>
        <location evidence="1">Cell inner membrane</location>
        <topology evidence="1">Multi-pass membrane protein</topology>
    </subcellularLocation>
</comment>
<reference evidence="9 10" key="1">
    <citation type="submission" date="2018-03" db="EMBL/GenBank/DDBJ databases">
        <title>A gene transfer event suggests a long-term partnership between eustigmatophyte algae and a novel lineage of endosymbiotic bacteria.</title>
        <authorList>
            <person name="Yurchenko T."/>
            <person name="Sevcikova T."/>
            <person name="Pribyl P."/>
            <person name="El Karkouri K."/>
            <person name="Klimes V."/>
            <person name="Amaral R."/>
            <person name="Zbrankova V."/>
            <person name="Kim E."/>
            <person name="Raoult D."/>
            <person name="Santos L.M.A."/>
            <person name="Elias M."/>
        </authorList>
    </citation>
    <scope>NUCLEOTIDE SEQUENCE [LARGE SCALE GENOMIC DNA]</scope>
    <source>
        <strain evidence="9">CCALA 838</strain>
    </source>
</reference>
<keyword evidence="5 7" id="KW-1133">Transmembrane helix</keyword>
<dbReference type="Gene3D" id="1.20.1250.20">
    <property type="entry name" value="MFS general substrate transporter like domains"/>
    <property type="match status" value="1"/>
</dbReference>
<dbReference type="InterPro" id="IPR002123">
    <property type="entry name" value="Plipid/glycerol_acylTrfase"/>
</dbReference>
<feature type="transmembrane region" description="Helical" evidence="7">
    <location>
        <begin position="423"/>
        <end position="440"/>
    </location>
</feature>
<dbReference type="SUPFAM" id="SSF69593">
    <property type="entry name" value="Glycerol-3-phosphate (1)-acyltransferase"/>
    <property type="match status" value="1"/>
</dbReference>
<dbReference type="SUPFAM" id="SSF56801">
    <property type="entry name" value="Acetyl-CoA synthetase-like"/>
    <property type="match status" value="1"/>
</dbReference>
<dbReference type="SMART" id="SM00563">
    <property type="entry name" value="PlsC"/>
    <property type="match status" value="1"/>
</dbReference>
<dbReference type="AlphaFoldDB" id="A0A2P1PA76"/>
<keyword evidence="6 7" id="KW-0472">Membrane</keyword>
<dbReference type="PANTHER" id="PTHR43266:SF2">
    <property type="entry name" value="MAJOR FACILITATOR SUPERFAMILY (MFS) PROFILE DOMAIN-CONTAINING PROTEIN"/>
    <property type="match status" value="1"/>
</dbReference>
<dbReference type="Gene3D" id="3.40.50.12780">
    <property type="entry name" value="N-terminal domain of ligase-like"/>
    <property type="match status" value="1"/>
</dbReference>
<organism evidence="9 10">
    <name type="scientific">Candidatus Phycorickettsia trachydisci</name>
    <dbReference type="NCBI Taxonomy" id="2115978"/>
    <lineage>
        <taxon>Bacteria</taxon>
        <taxon>Pseudomonadati</taxon>
        <taxon>Pseudomonadota</taxon>
        <taxon>Alphaproteobacteria</taxon>
        <taxon>Rickettsiales</taxon>
        <taxon>Rickettsiaceae</taxon>
        <taxon>Candidatus Phycorickettsia</taxon>
    </lineage>
</organism>
<feature type="transmembrane region" description="Helical" evidence="7">
    <location>
        <begin position="108"/>
        <end position="129"/>
    </location>
</feature>
<feature type="transmembrane region" description="Helical" evidence="7">
    <location>
        <begin position="141"/>
        <end position="164"/>
    </location>
</feature>
<keyword evidence="3" id="KW-1003">Cell membrane</keyword>
<keyword evidence="10" id="KW-1185">Reference proteome</keyword>
<dbReference type="EMBL" id="CP027845">
    <property type="protein sequence ID" value="AVP88168.1"/>
    <property type="molecule type" value="Genomic_DNA"/>
</dbReference>
<dbReference type="OrthoDB" id="9803968at2"/>
<evidence type="ECO:0000256" key="7">
    <source>
        <dbReference type="SAM" id="Phobius"/>
    </source>
</evidence>
<feature type="transmembrane region" description="Helical" evidence="7">
    <location>
        <begin position="49"/>
        <end position="68"/>
    </location>
</feature>
<dbReference type="RefSeq" id="WP_106874981.1">
    <property type="nucleotide sequence ID" value="NZ_CP027845.1"/>
</dbReference>
<dbReference type="GO" id="GO:0016746">
    <property type="term" value="F:acyltransferase activity"/>
    <property type="evidence" value="ECO:0007669"/>
    <property type="project" value="UniProtKB-KW"/>
</dbReference>
<feature type="transmembrane region" description="Helical" evidence="7">
    <location>
        <begin position="12"/>
        <end position="43"/>
    </location>
</feature>
<dbReference type="InterPro" id="IPR000873">
    <property type="entry name" value="AMP-dep_synth/lig_dom"/>
</dbReference>
<dbReference type="CDD" id="cd07989">
    <property type="entry name" value="LPLAT_AGPAT-like"/>
    <property type="match status" value="1"/>
</dbReference>
<dbReference type="GO" id="GO:0005886">
    <property type="term" value="C:plasma membrane"/>
    <property type="evidence" value="ECO:0007669"/>
    <property type="project" value="UniProtKB-SubCell"/>
</dbReference>
<keyword evidence="2" id="KW-0813">Transport</keyword>
<feature type="transmembrane region" description="Helical" evidence="7">
    <location>
        <begin position="330"/>
        <end position="351"/>
    </location>
</feature>
<evidence type="ECO:0000259" key="8">
    <source>
        <dbReference type="SMART" id="SM00563"/>
    </source>
</evidence>
<dbReference type="Pfam" id="PF01553">
    <property type="entry name" value="Acyltransferase"/>
    <property type="match status" value="1"/>
</dbReference>
<dbReference type="PROSITE" id="PS51257">
    <property type="entry name" value="PROKAR_LIPOPROTEIN"/>
    <property type="match status" value="1"/>
</dbReference>
<evidence type="ECO:0000313" key="10">
    <source>
        <dbReference type="Proteomes" id="UP000241762"/>
    </source>
</evidence>
<feature type="domain" description="Phospholipid/glycerol acyltransferase" evidence="8">
    <location>
        <begin position="457"/>
        <end position="567"/>
    </location>
</feature>
<feature type="transmembrane region" description="Helical" evidence="7">
    <location>
        <begin position="372"/>
        <end position="391"/>
    </location>
</feature>
<gene>
    <name evidence="9" type="ORF">phytr_12440</name>
</gene>
<feature type="transmembrane region" description="Helical" evidence="7">
    <location>
        <begin position="80"/>
        <end position="102"/>
    </location>
</feature>
<evidence type="ECO:0000256" key="5">
    <source>
        <dbReference type="ARBA" id="ARBA00022989"/>
    </source>
</evidence>
<dbReference type="InterPro" id="IPR036259">
    <property type="entry name" value="MFS_trans_sf"/>
</dbReference>
<keyword evidence="9" id="KW-0012">Acyltransferase</keyword>
<dbReference type="SUPFAM" id="SSF103473">
    <property type="entry name" value="MFS general substrate transporter"/>
    <property type="match status" value="1"/>
</dbReference>
<keyword evidence="9" id="KW-0808">Transferase</keyword>
<dbReference type="CDD" id="cd06173">
    <property type="entry name" value="MFS_MefA_like"/>
    <property type="match status" value="1"/>
</dbReference>
<dbReference type="Pfam" id="PF07690">
    <property type="entry name" value="MFS_1"/>
    <property type="match status" value="1"/>
</dbReference>
<keyword evidence="4 7" id="KW-0812">Transmembrane</keyword>
<feature type="transmembrane region" description="Helical" evidence="7">
    <location>
        <begin position="257"/>
        <end position="276"/>
    </location>
</feature>
<evidence type="ECO:0000256" key="4">
    <source>
        <dbReference type="ARBA" id="ARBA00022692"/>
    </source>
</evidence>
<evidence type="ECO:0000256" key="3">
    <source>
        <dbReference type="ARBA" id="ARBA00022475"/>
    </source>
</evidence>
<dbReference type="PANTHER" id="PTHR43266">
    <property type="entry name" value="MACROLIDE-EFFLUX PROTEIN"/>
    <property type="match status" value="1"/>
</dbReference>
<dbReference type="InterPro" id="IPR042099">
    <property type="entry name" value="ANL_N_sf"/>
</dbReference>
<evidence type="ECO:0000313" key="9">
    <source>
        <dbReference type="EMBL" id="AVP88168.1"/>
    </source>
</evidence>
<sequence>MQKNLGLFGDRRFWPLMVTMFCGCLNDCILKNALIILIIYKIASSEADLLVLLINSMFILPFIIFAGVAGQISDKYEKALLIRIIKFSEIFIILLGLIGFYYSHLATLILSITLMGIHSAFFGTLKLSIIPDQLEQKDFMLANGYIEMGTFIGVLAGTFLGGLYTWHQQFVMVLMLIVACGGFISSLFIIKSPNYDSKVVINPNLWKGATNILKECYMRPKIFLSILAISWFWFMGASILSQIPVITKTVFGCDESVANLFLGVFSIGTGLGSLLCSKILKNNLSTKYIVASAIGMSILGVDLYFLTRTASSEVAELMNITTFLAKLESWHIMLNLMLFSTLGGIYVVPLYTIVQSLSLSDERARMIAANNLMNAIFIMGSAILIGALLYIGCSISFVILILSLLNLMVAGYIYAFLPAQEPLHIRVVAGLIRVFMNIFYKVEVTGLENYHKAGDRVVIISNHVSYLDATLLSVYMPERPVFAINRMVAQKWWIKIFLKLIKAHPVDNDNPLAIKNLIREVQNKKKVAIFPEGRLSTTGKLMKTYAGPAIIAQKSKAKILPVVISGPEHTIFATARSMPIRRLFYKVKMHIMPPVSLDGVFDSAVNKTKYAASWLYDLMLKSSLEASEHKKPLFAEVALAAKTYGLNYQILEDASWAKRSYGWVIAKALQFADLIKKRKCVGLLLDNTSNSIPVLLGSQIAGAQAVILNRLDINSACEKYNIEEIYASGGLPADAPCVVHIIEDILTKTPLLKRIKYFLKSRNLDSLIKKADGNNAIIFSDNLRLSCENLTYNINQAANKLDLNVNDKVFCPLPLFDTLGFQIALTSITSGVKLFIYPSDLDSRTITEAIYGSDVTIIFGTDQLLSYYGQIAHSYDFSSVRYVFVYGERLNSATSDFWQQNFGIRILPLYALEKASSVLALSTKMEYKAGSVGKLLPGIEYKLQKFKCIEDGGKLFIRGKNISHDQWIDTGDIVKVDEEKYVTVLGRADQFWQKDNTLISLPLLEDVALKIDPSEQHAAIKMGKDQIALFSTSSKVDKKSIEKIFKKDSISSLNAPAEIHTIDKLPLLANHRVDYDALKSIIKDKI</sequence>
<feature type="transmembrane region" description="Helical" evidence="7">
    <location>
        <begin position="222"/>
        <end position="245"/>
    </location>
</feature>